<feature type="compositionally biased region" description="Polar residues" evidence="1">
    <location>
        <begin position="1"/>
        <end position="28"/>
    </location>
</feature>
<accession>A0A4Z2GR92</accession>
<gene>
    <name evidence="2" type="ORF">EYF80_034585</name>
</gene>
<dbReference type="Proteomes" id="UP000314294">
    <property type="component" value="Unassembled WGS sequence"/>
</dbReference>
<protein>
    <submittedName>
        <fullName evidence="2">Uncharacterized protein</fullName>
    </submittedName>
</protein>
<dbReference type="AlphaFoldDB" id="A0A4Z2GR92"/>
<evidence type="ECO:0000313" key="2">
    <source>
        <dbReference type="EMBL" id="TNN55232.1"/>
    </source>
</evidence>
<dbReference type="EMBL" id="SRLO01000462">
    <property type="protein sequence ID" value="TNN55232.1"/>
    <property type="molecule type" value="Genomic_DNA"/>
</dbReference>
<name>A0A4Z2GR92_9TELE</name>
<evidence type="ECO:0000256" key="1">
    <source>
        <dbReference type="SAM" id="MobiDB-lite"/>
    </source>
</evidence>
<keyword evidence="3" id="KW-1185">Reference proteome</keyword>
<feature type="region of interest" description="Disordered" evidence="1">
    <location>
        <begin position="1"/>
        <end position="73"/>
    </location>
</feature>
<reference evidence="2 3" key="1">
    <citation type="submission" date="2019-03" db="EMBL/GenBank/DDBJ databases">
        <title>First draft genome of Liparis tanakae, snailfish: a comprehensive survey of snailfish specific genes.</title>
        <authorList>
            <person name="Kim W."/>
            <person name="Song I."/>
            <person name="Jeong J.-H."/>
            <person name="Kim D."/>
            <person name="Kim S."/>
            <person name="Ryu S."/>
            <person name="Song J.Y."/>
            <person name="Lee S.K."/>
        </authorList>
    </citation>
    <scope>NUCLEOTIDE SEQUENCE [LARGE SCALE GENOMIC DNA]</scope>
    <source>
        <tissue evidence="2">Muscle</tissue>
    </source>
</reference>
<organism evidence="2 3">
    <name type="scientific">Liparis tanakae</name>
    <name type="common">Tanaka's snailfish</name>
    <dbReference type="NCBI Taxonomy" id="230148"/>
    <lineage>
        <taxon>Eukaryota</taxon>
        <taxon>Metazoa</taxon>
        <taxon>Chordata</taxon>
        <taxon>Craniata</taxon>
        <taxon>Vertebrata</taxon>
        <taxon>Euteleostomi</taxon>
        <taxon>Actinopterygii</taxon>
        <taxon>Neopterygii</taxon>
        <taxon>Teleostei</taxon>
        <taxon>Neoteleostei</taxon>
        <taxon>Acanthomorphata</taxon>
        <taxon>Eupercaria</taxon>
        <taxon>Perciformes</taxon>
        <taxon>Cottioidei</taxon>
        <taxon>Cottales</taxon>
        <taxon>Liparidae</taxon>
        <taxon>Liparis</taxon>
    </lineage>
</organism>
<proteinExistence type="predicted"/>
<sequence>MKSHLTTEVLTQGHSSQDCDTVSPQVSDCESPRWASGLALESRMPPSSGSRAENASLPDSRFAQRAAEVEPTS</sequence>
<evidence type="ECO:0000313" key="3">
    <source>
        <dbReference type="Proteomes" id="UP000314294"/>
    </source>
</evidence>
<comment type="caution">
    <text evidence="2">The sequence shown here is derived from an EMBL/GenBank/DDBJ whole genome shotgun (WGS) entry which is preliminary data.</text>
</comment>